<evidence type="ECO:0000313" key="2">
    <source>
        <dbReference type="EnsemblFungi" id="EJT70607"/>
    </source>
</evidence>
<dbReference type="EnsemblFungi" id="EJT70607">
    <property type="protein sequence ID" value="EJT70607"/>
    <property type="gene ID" value="GGTG_11630"/>
</dbReference>
<name>J3PDQ7_GAET3</name>
<dbReference type="Proteomes" id="UP000006039">
    <property type="component" value="Unassembled WGS sequence"/>
</dbReference>
<dbReference type="OrthoDB" id="10634258at2759"/>
<dbReference type="HOGENOM" id="CLU_1959734_0_0_1"/>
<sequence length="128" mass="14032">MAPPSTSFVVLAGDKEQERVSVVQRSVGSGSTTFAILTSDIGGRGEFVLRQSKSAVQDADIKEEAEIMERLQGGSQDPPEDWPLAWMDGKLYGKEGEEAVSYRRHYGLGDLSRIMVTFSDADPICFWG</sequence>
<protein>
    <submittedName>
        <fullName evidence="1 2">Uncharacterized protein</fullName>
    </submittedName>
</protein>
<organism evidence="1">
    <name type="scientific">Gaeumannomyces tritici (strain R3-111a-1)</name>
    <name type="common">Wheat and barley take-all root rot fungus</name>
    <name type="synonym">Gaeumannomyces graminis var. tritici</name>
    <dbReference type="NCBI Taxonomy" id="644352"/>
    <lineage>
        <taxon>Eukaryota</taxon>
        <taxon>Fungi</taxon>
        <taxon>Dikarya</taxon>
        <taxon>Ascomycota</taxon>
        <taxon>Pezizomycotina</taxon>
        <taxon>Sordariomycetes</taxon>
        <taxon>Sordariomycetidae</taxon>
        <taxon>Magnaporthales</taxon>
        <taxon>Magnaporthaceae</taxon>
        <taxon>Gaeumannomyces</taxon>
    </lineage>
</organism>
<reference evidence="2" key="4">
    <citation type="journal article" date="2015" name="G3 (Bethesda)">
        <title>Genome sequences of three phytopathogenic species of the Magnaporthaceae family of fungi.</title>
        <authorList>
            <person name="Okagaki L.H."/>
            <person name="Nunes C.C."/>
            <person name="Sailsbery J."/>
            <person name="Clay B."/>
            <person name="Brown D."/>
            <person name="John T."/>
            <person name="Oh Y."/>
            <person name="Young N."/>
            <person name="Fitzgerald M."/>
            <person name="Haas B.J."/>
            <person name="Zeng Q."/>
            <person name="Young S."/>
            <person name="Adiconis X."/>
            <person name="Fan L."/>
            <person name="Levin J.Z."/>
            <person name="Mitchell T.K."/>
            <person name="Okubara P.A."/>
            <person name="Farman M.L."/>
            <person name="Kohn L.M."/>
            <person name="Birren B."/>
            <person name="Ma L.-J."/>
            <person name="Dean R.A."/>
        </authorList>
    </citation>
    <scope>NUCLEOTIDE SEQUENCE</scope>
    <source>
        <strain evidence="2">R3-111a-1</strain>
    </source>
</reference>
<dbReference type="GeneID" id="20352088"/>
<gene>
    <name evidence="2" type="primary">20352088</name>
    <name evidence="1" type="ORF">GGTG_11630</name>
</gene>
<dbReference type="AlphaFoldDB" id="J3PDQ7"/>
<evidence type="ECO:0000313" key="1">
    <source>
        <dbReference type="EMBL" id="EJT70607.1"/>
    </source>
</evidence>
<reference evidence="2" key="5">
    <citation type="submission" date="2018-04" db="UniProtKB">
        <authorList>
            <consortium name="EnsemblFungi"/>
        </authorList>
    </citation>
    <scope>IDENTIFICATION</scope>
    <source>
        <strain evidence="2">R3-111a-1</strain>
    </source>
</reference>
<reference evidence="1" key="2">
    <citation type="submission" date="2010-07" db="EMBL/GenBank/DDBJ databases">
        <authorList>
            <consortium name="The Broad Institute Genome Sequencing Platform"/>
            <consortium name="Broad Institute Genome Sequencing Center for Infectious Disease"/>
            <person name="Ma L.-J."/>
            <person name="Dead R."/>
            <person name="Young S."/>
            <person name="Zeng Q."/>
            <person name="Koehrsen M."/>
            <person name="Alvarado L."/>
            <person name="Berlin A."/>
            <person name="Chapman S.B."/>
            <person name="Chen Z."/>
            <person name="Freedman E."/>
            <person name="Gellesch M."/>
            <person name="Goldberg J."/>
            <person name="Griggs A."/>
            <person name="Gujja S."/>
            <person name="Heilman E.R."/>
            <person name="Heiman D."/>
            <person name="Hepburn T."/>
            <person name="Howarth C."/>
            <person name="Jen D."/>
            <person name="Larson L."/>
            <person name="Mehta T."/>
            <person name="Neiman D."/>
            <person name="Pearson M."/>
            <person name="Roberts A."/>
            <person name="Saif S."/>
            <person name="Shea T."/>
            <person name="Shenoy N."/>
            <person name="Sisk P."/>
            <person name="Stolte C."/>
            <person name="Sykes S."/>
            <person name="Walk T."/>
            <person name="White J."/>
            <person name="Yandava C."/>
            <person name="Haas B."/>
            <person name="Nusbaum C."/>
            <person name="Birren B."/>
        </authorList>
    </citation>
    <scope>NUCLEOTIDE SEQUENCE</scope>
    <source>
        <strain evidence="1">R3-111a-1</strain>
    </source>
</reference>
<proteinExistence type="predicted"/>
<dbReference type="RefSeq" id="XP_009227785.1">
    <property type="nucleotide sequence ID" value="XM_009229521.1"/>
</dbReference>
<reference evidence="3" key="1">
    <citation type="submission" date="2010-07" db="EMBL/GenBank/DDBJ databases">
        <title>The genome sequence of Gaeumannomyces graminis var. tritici strain R3-111a-1.</title>
        <authorList>
            <consortium name="The Broad Institute Genome Sequencing Platform"/>
            <person name="Ma L.-J."/>
            <person name="Dead R."/>
            <person name="Young S."/>
            <person name="Zeng Q."/>
            <person name="Koehrsen M."/>
            <person name="Alvarado L."/>
            <person name="Berlin A."/>
            <person name="Chapman S.B."/>
            <person name="Chen Z."/>
            <person name="Freedman E."/>
            <person name="Gellesch M."/>
            <person name="Goldberg J."/>
            <person name="Griggs A."/>
            <person name="Gujja S."/>
            <person name="Heilman E.R."/>
            <person name="Heiman D."/>
            <person name="Hepburn T."/>
            <person name="Howarth C."/>
            <person name="Jen D."/>
            <person name="Larson L."/>
            <person name="Mehta T."/>
            <person name="Neiman D."/>
            <person name="Pearson M."/>
            <person name="Roberts A."/>
            <person name="Saif S."/>
            <person name="Shea T."/>
            <person name="Shenoy N."/>
            <person name="Sisk P."/>
            <person name="Stolte C."/>
            <person name="Sykes S."/>
            <person name="Walk T."/>
            <person name="White J."/>
            <person name="Yandava C."/>
            <person name="Haas B."/>
            <person name="Nusbaum C."/>
            <person name="Birren B."/>
        </authorList>
    </citation>
    <scope>NUCLEOTIDE SEQUENCE [LARGE SCALE GENOMIC DNA]</scope>
    <source>
        <strain evidence="3">R3-111a-1</strain>
    </source>
</reference>
<dbReference type="VEuPathDB" id="FungiDB:GGTG_11630"/>
<dbReference type="eggNOG" id="ENOG502RNEY">
    <property type="taxonomic scope" value="Eukaryota"/>
</dbReference>
<reference evidence="1" key="3">
    <citation type="submission" date="2010-09" db="EMBL/GenBank/DDBJ databases">
        <title>Annotation of Gaeumannomyces graminis var. tritici R3-111a-1.</title>
        <authorList>
            <consortium name="The Broad Institute Genome Sequencing Platform"/>
            <person name="Ma L.-J."/>
            <person name="Dead R."/>
            <person name="Young S.K."/>
            <person name="Zeng Q."/>
            <person name="Gargeya S."/>
            <person name="Fitzgerald M."/>
            <person name="Haas B."/>
            <person name="Abouelleil A."/>
            <person name="Alvarado L."/>
            <person name="Arachchi H.M."/>
            <person name="Berlin A."/>
            <person name="Brown A."/>
            <person name="Chapman S.B."/>
            <person name="Chen Z."/>
            <person name="Dunbar C."/>
            <person name="Freedman E."/>
            <person name="Gearin G."/>
            <person name="Gellesch M."/>
            <person name="Goldberg J."/>
            <person name="Griggs A."/>
            <person name="Gujja S."/>
            <person name="Heiman D."/>
            <person name="Howarth C."/>
            <person name="Larson L."/>
            <person name="Lui A."/>
            <person name="MacDonald P.J.P."/>
            <person name="Mehta T."/>
            <person name="Montmayeur A."/>
            <person name="Murphy C."/>
            <person name="Neiman D."/>
            <person name="Pearson M."/>
            <person name="Priest M."/>
            <person name="Roberts A."/>
            <person name="Saif S."/>
            <person name="Shea T."/>
            <person name="Shenoy N."/>
            <person name="Sisk P."/>
            <person name="Stolte C."/>
            <person name="Sykes S."/>
            <person name="Yandava C."/>
            <person name="Wortman J."/>
            <person name="Nusbaum C."/>
            <person name="Birren B."/>
        </authorList>
    </citation>
    <scope>NUCLEOTIDE SEQUENCE</scope>
    <source>
        <strain evidence="1">R3-111a-1</strain>
    </source>
</reference>
<accession>J3PDQ7</accession>
<dbReference type="EMBL" id="GL385401">
    <property type="protein sequence ID" value="EJT70607.1"/>
    <property type="molecule type" value="Genomic_DNA"/>
</dbReference>
<evidence type="ECO:0000313" key="3">
    <source>
        <dbReference type="Proteomes" id="UP000006039"/>
    </source>
</evidence>
<keyword evidence="3" id="KW-1185">Reference proteome</keyword>